<evidence type="ECO:0000313" key="1">
    <source>
        <dbReference type="EMBL" id="RON43189.1"/>
    </source>
</evidence>
<organism evidence="1 2">
    <name type="scientific">Pseudomonas frederiksbergensis</name>
    <dbReference type="NCBI Taxonomy" id="104087"/>
    <lineage>
        <taxon>Bacteria</taxon>
        <taxon>Pseudomonadati</taxon>
        <taxon>Pseudomonadota</taxon>
        <taxon>Gammaproteobacteria</taxon>
        <taxon>Pseudomonadales</taxon>
        <taxon>Pseudomonadaceae</taxon>
        <taxon>Pseudomonas</taxon>
    </lineage>
</organism>
<dbReference type="RefSeq" id="WP_123512094.1">
    <property type="nucleotide sequence ID" value="NZ_MOBQ01000024.1"/>
</dbReference>
<name>A0A423JZ11_9PSED</name>
<proteinExistence type="predicted"/>
<sequence>MIKKHTAVLISIGEIVEEEVVLLIGDVKVRCFASYCPRKIEVGESYEVELEMVLPENDFIVITQEKNTAIEMIGDGFACILNGFLDGSVFHSFVDFADLEIHYDYPKLNEKYIKIMVDRIDASFD</sequence>
<dbReference type="Proteomes" id="UP000285349">
    <property type="component" value="Unassembled WGS sequence"/>
</dbReference>
<comment type="caution">
    <text evidence="1">The sequence shown here is derived from an EMBL/GenBank/DDBJ whole genome shotgun (WGS) entry which is preliminary data.</text>
</comment>
<accession>A0A423JZ11</accession>
<reference evidence="1 2" key="1">
    <citation type="submission" date="2016-10" db="EMBL/GenBank/DDBJ databases">
        <title>Comparative genome analysis of multiple Pseudomonas spp. focuses on biocontrol and plant growth promoting traits.</title>
        <authorList>
            <person name="Tao X.-Y."/>
            <person name="Taylor C.G."/>
        </authorList>
    </citation>
    <scope>NUCLEOTIDE SEQUENCE [LARGE SCALE GENOMIC DNA]</scope>
    <source>
        <strain evidence="1 2">37A10</strain>
    </source>
</reference>
<dbReference type="OrthoDB" id="5879783at2"/>
<evidence type="ECO:0000313" key="2">
    <source>
        <dbReference type="Proteomes" id="UP000285349"/>
    </source>
</evidence>
<gene>
    <name evidence="1" type="ORF">BK666_19005</name>
</gene>
<protein>
    <submittedName>
        <fullName evidence="1">Uncharacterized protein</fullName>
    </submittedName>
</protein>
<dbReference type="EMBL" id="MOBQ01000024">
    <property type="protein sequence ID" value="RON43189.1"/>
    <property type="molecule type" value="Genomic_DNA"/>
</dbReference>
<dbReference type="AlphaFoldDB" id="A0A423JZ11"/>